<evidence type="ECO:0000313" key="3">
    <source>
        <dbReference type="EMBL" id="MDB0579477.1"/>
    </source>
</evidence>
<protein>
    <recommendedName>
        <fullName evidence="1">PglD N-terminal domain-containing protein</fullName>
    </recommendedName>
</protein>
<dbReference type="STRING" id="45670.SN16_01660"/>
<dbReference type="Proteomes" id="UP000031546">
    <property type="component" value="Unassembled WGS sequence"/>
</dbReference>
<evidence type="ECO:0000313" key="5">
    <source>
        <dbReference type="Proteomes" id="UP000527860"/>
    </source>
</evidence>
<dbReference type="EMBL" id="JABEVU030000001">
    <property type="protein sequence ID" value="MDB0579477.1"/>
    <property type="molecule type" value="Genomic_DNA"/>
</dbReference>
<dbReference type="PANTHER" id="PTHR43300:SF7">
    <property type="entry name" value="UDP-N-ACETYLBACILLOSAMINE N-ACETYLTRANSFERASE"/>
    <property type="match status" value="1"/>
</dbReference>
<dbReference type="Proteomes" id="UP000527860">
    <property type="component" value="Unassembled WGS sequence"/>
</dbReference>
<gene>
    <name evidence="3" type="ORF">F7P68_0002965</name>
    <name evidence="2" type="ORF">SN16_01660</name>
</gene>
<comment type="caution">
    <text evidence="2">The sequence shown here is derived from an EMBL/GenBank/DDBJ whole genome shotgun (WGS) entry which is preliminary data.</text>
</comment>
<accession>A0A0C2DN65</accession>
<dbReference type="SUPFAM" id="SSF51161">
    <property type="entry name" value="Trimeric LpxA-like enzymes"/>
    <property type="match status" value="1"/>
</dbReference>
<name>A0A0C2DN65_9STAP</name>
<dbReference type="AlphaFoldDB" id="A0A0C2DN65"/>
<dbReference type="PANTHER" id="PTHR43300">
    <property type="entry name" value="ACETYLTRANSFERASE"/>
    <property type="match status" value="1"/>
</dbReference>
<evidence type="ECO:0000259" key="1">
    <source>
        <dbReference type="Pfam" id="PF17836"/>
    </source>
</evidence>
<feature type="domain" description="PglD N-terminal" evidence="1">
    <location>
        <begin position="4"/>
        <end position="85"/>
    </location>
</feature>
<dbReference type="InterPro" id="IPR050179">
    <property type="entry name" value="Trans_hexapeptide_repeat"/>
</dbReference>
<organism evidence="2 4">
    <name type="scientific">Salinicoccus roseus</name>
    <dbReference type="NCBI Taxonomy" id="45670"/>
    <lineage>
        <taxon>Bacteria</taxon>
        <taxon>Bacillati</taxon>
        <taxon>Bacillota</taxon>
        <taxon>Bacilli</taxon>
        <taxon>Bacillales</taxon>
        <taxon>Staphylococcaceae</taxon>
        <taxon>Salinicoccus</taxon>
    </lineage>
</organism>
<dbReference type="InterPro" id="IPR011004">
    <property type="entry name" value="Trimer_LpxA-like_sf"/>
</dbReference>
<reference evidence="2 4" key="1">
    <citation type="submission" date="2015-01" db="EMBL/GenBank/DDBJ databases">
        <title>Genome sequences of high lactate-tolerant strain Salinicoccus roseus W12 with industrial interest.</title>
        <authorList>
            <person name="Wang H."/>
            <person name="Yu B."/>
        </authorList>
    </citation>
    <scope>NUCLEOTIDE SEQUENCE [LARGE SCALE GENOMIC DNA]</scope>
    <source>
        <strain evidence="2 4">W12</strain>
    </source>
</reference>
<dbReference type="Gene3D" id="2.160.10.10">
    <property type="entry name" value="Hexapeptide repeat proteins"/>
    <property type="match status" value="1"/>
</dbReference>
<evidence type="ECO:0000313" key="2">
    <source>
        <dbReference type="EMBL" id="KIH71418.1"/>
    </source>
</evidence>
<reference evidence="3 5" key="4">
    <citation type="submission" date="2022-12" db="EMBL/GenBank/DDBJ databases">
        <title>Genome analysis and biological profiling of marine Salinicoccus roseus MOSEL-ME25.</title>
        <authorList>
            <person name="Mirza F.T."/>
            <person name="Xie Y."/>
            <person name="Shinwari Z.K."/>
        </authorList>
    </citation>
    <scope>NUCLEOTIDE SEQUENCE [LARGE SCALE GENOMIC DNA]</scope>
    <source>
        <strain evidence="3 5">MOSEL-ME25</strain>
    </source>
</reference>
<evidence type="ECO:0000313" key="4">
    <source>
        <dbReference type="Proteomes" id="UP000031546"/>
    </source>
</evidence>
<dbReference type="Gene3D" id="3.40.50.20">
    <property type="match status" value="1"/>
</dbReference>
<dbReference type="InterPro" id="IPR041561">
    <property type="entry name" value="PglD_N"/>
</dbReference>
<reference evidence="3" key="3">
    <citation type="submission" date="2020-04" db="EMBL/GenBank/DDBJ databases">
        <authorList>
            <person name="Tanveer F."/>
            <person name="Xie Y."/>
            <person name="Shinwari Z.K."/>
        </authorList>
    </citation>
    <scope>NUCLEOTIDE SEQUENCE</scope>
    <source>
        <strain evidence="3">MOSEL-ME25</strain>
    </source>
</reference>
<sequence length="222" mass="24566">MVDLYIVGAGGLGRGLADALIYDNGESIEESFGDIYFIDDYQVNKTINGILVKKSIVDFINTKTECLVLNAIGEPKLRRKVQNQLSDNTLFKFPNFIDKDVKIYNNIILGEGNIVTRGVVFSTNIEIGDFNLIHFNCTIGHDVKIGNYNCIYPLTSISGYTELGNENMLGTNSSTLPSVILGNDIIVGANSLVNKNFLNEKKIYGSPAREMRKIGDNKNENK</sequence>
<reference evidence="5" key="2">
    <citation type="submission" date="2020-04" db="EMBL/GenBank/DDBJ databases">
        <title>Genome analysis and biological profiling of marine Cellulosimicrobium funkei MOSEL-ME6.</title>
        <authorList>
            <person name="Tanveer F."/>
            <person name="Xie Y."/>
            <person name="Shinwari Z.K."/>
        </authorList>
    </citation>
    <scope>NUCLEOTIDE SEQUENCE [LARGE SCALE GENOMIC DNA]</scope>
    <source>
        <strain evidence="5">MOSEL-ME25</strain>
    </source>
</reference>
<dbReference type="Pfam" id="PF17836">
    <property type="entry name" value="PglD_N"/>
    <property type="match status" value="1"/>
</dbReference>
<proteinExistence type="predicted"/>
<dbReference type="OrthoDB" id="9794407at2"/>
<dbReference type="EMBL" id="JXII01000002">
    <property type="protein sequence ID" value="KIH71418.1"/>
    <property type="molecule type" value="Genomic_DNA"/>
</dbReference>
<dbReference type="RefSeq" id="WP_040104882.1">
    <property type="nucleotide sequence ID" value="NZ_JABEVU030000001.1"/>
</dbReference>
<dbReference type="GeneID" id="77844246"/>
<keyword evidence="5" id="KW-1185">Reference proteome</keyword>